<dbReference type="Proteomes" id="UP000782554">
    <property type="component" value="Unassembled WGS sequence"/>
</dbReference>
<dbReference type="EMBL" id="JAIGNU010000001">
    <property type="protein sequence ID" value="MBX7500594.1"/>
    <property type="molecule type" value="Genomic_DNA"/>
</dbReference>
<dbReference type="RefSeq" id="WP_221600987.1">
    <property type="nucleotide sequence ID" value="NZ_JAIGNU010000001.1"/>
</dbReference>
<evidence type="ECO:0008006" key="4">
    <source>
        <dbReference type="Google" id="ProtNLM"/>
    </source>
</evidence>
<keyword evidence="1" id="KW-0732">Signal</keyword>
<organism evidence="2 3">
    <name type="scientific">Qipengyuania mesophila</name>
    <dbReference type="NCBI Taxonomy" id="2867246"/>
    <lineage>
        <taxon>Bacteria</taxon>
        <taxon>Pseudomonadati</taxon>
        <taxon>Pseudomonadota</taxon>
        <taxon>Alphaproteobacteria</taxon>
        <taxon>Sphingomonadales</taxon>
        <taxon>Erythrobacteraceae</taxon>
        <taxon>Qipengyuania</taxon>
    </lineage>
</organism>
<keyword evidence="3" id="KW-1185">Reference proteome</keyword>
<feature type="signal peptide" evidence="1">
    <location>
        <begin position="1"/>
        <end position="22"/>
    </location>
</feature>
<evidence type="ECO:0000313" key="2">
    <source>
        <dbReference type="EMBL" id="MBX7500594.1"/>
    </source>
</evidence>
<evidence type="ECO:0000313" key="3">
    <source>
        <dbReference type="Proteomes" id="UP000782554"/>
    </source>
</evidence>
<name>A0ABS7JSL2_9SPHN</name>
<proteinExistence type="predicted"/>
<accession>A0ABS7JSL2</accession>
<feature type="chain" id="PRO_5045914818" description="PepSY domain-containing protein" evidence="1">
    <location>
        <begin position="23"/>
        <end position="165"/>
    </location>
</feature>
<evidence type="ECO:0000256" key="1">
    <source>
        <dbReference type="SAM" id="SignalP"/>
    </source>
</evidence>
<protein>
    <recommendedName>
        <fullName evidence="4">PepSY domain-containing protein</fullName>
    </recommendedName>
</protein>
<gene>
    <name evidence="2" type="ORF">K3181_03980</name>
</gene>
<reference evidence="2 3" key="1">
    <citation type="submission" date="2021-08" db="EMBL/GenBank/DDBJ databases">
        <title>Comparative Genomics Analysis of the Genus Qipengyuania Reveals Extensive Genetic Diversity and Metabolic Versatility, Including the Description of Fifteen Novel Species.</title>
        <authorList>
            <person name="Liu Y."/>
        </authorList>
    </citation>
    <scope>NUCLEOTIDE SEQUENCE [LARGE SCALE GENOMIC DNA]</scope>
    <source>
        <strain evidence="2 3">YG27</strain>
    </source>
</reference>
<sequence>MVKNSLVALALLSAVMSTASMAVVPADSPQAVSARAEPQLVVLTPREAVEKAADAAPSGIIANYQMTVVATGQENGRIFLNSEEDYRDQRCLTIELSPKVQAELRKVLGDDLIAALKGKTIRVHGVAERVKIYFYFTGGRTDKYYYQTHIRLERAEDLLVVSDEG</sequence>
<comment type="caution">
    <text evidence="2">The sequence shown here is derived from an EMBL/GenBank/DDBJ whole genome shotgun (WGS) entry which is preliminary data.</text>
</comment>